<evidence type="ECO:0000256" key="8">
    <source>
        <dbReference type="ARBA" id="ARBA00023136"/>
    </source>
</evidence>
<dbReference type="InterPro" id="IPR052611">
    <property type="entry name" value="Plant_RLK_LysM"/>
</dbReference>
<dbReference type="InterPro" id="IPR000719">
    <property type="entry name" value="Prot_kinase_dom"/>
</dbReference>
<feature type="transmembrane region" description="Helical" evidence="10">
    <location>
        <begin position="256"/>
        <end position="280"/>
    </location>
</feature>
<keyword evidence="4 11" id="KW-0732">Signal</keyword>
<dbReference type="Pfam" id="PF23457">
    <property type="entry name" value="LysM2_NFP"/>
    <property type="match status" value="1"/>
</dbReference>
<evidence type="ECO:0000256" key="1">
    <source>
        <dbReference type="ARBA" id="ARBA00004162"/>
    </source>
</evidence>
<gene>
    <name evidence="13" type="ORF">SVIM_LOCUS400235</name>
</gene>
<feature type="domain" description="Protein kinase" evidence="12">
    <location>
        <begin position="332"/>
        <end position="610"/>
    </location>
</feature>
<name>A0A6N2N540_SALVM</name>
<dbReference type="Pfam" id="PF23446">
    <property type="entry name" value="LysM1_NFP_LYK"/>
    <property type="match status" value="1"/>
</dbReference>
<feature type="signal peptide" evidence="11">
    <location>
        <begin position="1"/>
        <end position="26"/>
    </location>
</feature>
<keyword evidence="7 10" id="KW-1133">Transmembrane helix</keyword>
<keyword evidence="8 10" id="KW-0472">Membrane</keyword>
<dbReference type="Gene3D" id="3.30.200.20">
    <property type="entry name" value="Phosphorylase Kinase, domain 1"/>
    <property type="match status" value="1"/>
</dbReference>
<evidence type="ECO:0000256" key="5">
    <source>
        <dbReference type="ARBA" id="ARBA00022741"/>
    </source>
</evidence>
<dbReference type="Pfam" id="PF00069">
    <property type="entry name" value="Pkinase"/>
    <property type="match status" value="1"/>
</dbReference>
<dbReference type="InterPro" id="IPR018392">
    <property type="entry name" value="LysM"/>
</dbReference>
<dbReference type="InterPro" id="IPR008271">
    <property type="entry name" value="Ser/Thr_kinase_AS"/>
</dbReference>
<keyword evidence="9" id="KW-1015">Disulfide bond</keyword>
<dbReference type="GO" id="GO:0005886">
    <property type="term" value="C:plasma membrane"/>
    <property type="evidence" value="ECO:0007669"/>
    <property type="project" value="UniProtKB-SubCell"/>
</dbReference>
<reference evidence="13" key="1">
    <citation type="submission" date="2019-03" db="EMBL/GenBank/DDBJ databases">
        <authorList>
            <person name="Mank J."/>
            <person name="Almeida P."/>
        </authorList>
    </citation>
    <scope>NUCLEOTIDE SEQUENCE</scope>
    <source>
        <strain evidence="13">78183</strain>
    </source>
</reference>
<dbReference type="InterPro" id="IPR059143">
    <property type="entry name" value="NFP_LysM2"/>
</dbReference>
<dbReference type="Pfam" id="PF23473">
    <property type="entry name" value="LysM3_LYK4_5"/>
    <property type="match status" value="1"/>
</dbReference>
<dbReference type="SUPFAM" id="SSF56112">
    <property type="entry name" value="Protein kinase-like (PK-like)"/>
    <property type="match status" value="1"/>
</dbReference>
<evidence type="ECO:0000256" key="6">
    <source>
        <dbReference type="ARBA" id="ARBA00022840"/>
    </source>
</evidence>
<dbReference type="EMBL" id="CAADRP010001907">
    <property type="protein sequence ID" value="VFU56030.1"/>
    <property type="molecule type" value="Genomic_DNA"/>
</dbReference>
<dbReference type="GO" id="GO:0004672">
    <property type="term" value="F:protein kinase activity"/>
    <property type="evidence" value="ECO:0007669"/>
    <property type="project" value="InterPro"/>
</dbReference>
<keyword evidence="6" id="KW-0067">ATP-binding</keyword>
<accession>A0A6N2N540</accession>
<evidence type="ECO:0000256" key="10">
    <source>
        <dbReference type="SAM" id="Phobius"/>
    </source>
</evidence>
<comment type="subcellular location">
    <subcellularLocation>
        <location evidence="1">Cell membrane</location>
        <topology evidence="1">Single-pass membrane protein</topology>
    </subcellularLocation>
</comment>
<dbReference type="InterPro" id="IPR056563">
    <property type="entry name" value="LysM3_LYK4_5"/>
</dbReference>
<keyword evidence="5" id="KW-0547">Nucleotide-binding</keyword>
<dbReference type="SMART" id="SM00220">
    <property type="entry name" value="S_TKc"/>
    <property type="match status" value="1"/>
</dbReference>
<evidence type="ECO:0000259" key="12">
    <source>
        <dbReference type="PROSITE" id="PS50011"/>
    </source>
</evidence>
<dbReference type="AlphaFoldDB" id="A0A6N2N540"/>
<keyword evidence="3 10" id="KW-0812">Transmembrane</keyword>
<dbReference type="PROSITE" id="PS50011">
    <property type="entry name" value="PROTEIN_KINASE_DOM"/>
    <property type="match status" value="1"/>
</dbReference>
<evidence type="ECO:0000256" key="7">
    <source>
        <dbReference type="ARBA" id="ARBA00022989"/>
    </source>
</evidence>
<dbReference type="PANTHER" id="PTHR45927:SF15">
    <property type="entry name" value="SERINE_THREONINE RECEPTOR-LIKE KINASE NFP"/>
    <property type="match status" value="1"/>
</dbReference>
<evidence type="ECO:0000256" key="3">
    <source>
        <dbReference type="ARBA" id="ARBA00022692"/>
    </source>
</evidence>
<organism evidence="13">
    <name type="scientific">Salix viminalis</name>
    <name type="common">Common osier</name>
    <name type="synonym">Basket willow</name>
    <dbReference type="NCBI Taxonomy" id="40686"/>
    <lineage>
        <taxon>Eukaryota</taxon>
        <taxon>Viridiplantae</taxon>
        <taxon>Streptophyta</taxon>
        <taxon>Embryophyta</taxon>
        <taxon>Tracheophyta</taxon>
        <taxon>Spermatophyta</taxon>
        <taxon>Magnoliopsida</taxon>
        <taxon>eudicotyledons</taxon>
        <taxon>Gunneridae</taxon>
        <taxon>Pentapetalae</taxon>
        <taxon>rosids</taxon>
        <taxon>fabids</taxon>
        <taxon>Malpighiales</taxon>
        <taxon>Salicaceae</taxon>
        <taxon>Saliceae</taxon>
        <taxon>Salix</taxon>
    </lineage>
</organism>
<proteinExistence type="predicted"/>
<dbReference type="Gene3D" id="1.10.510.10">
    <property type="entry name" value="Transferase(Phosphotransferase) domain 1"/>
    <property type="match status" value="1"/>
</dbReference>
<dbReference type="InterPro" id="IPR056561">
    <property type="entry name" value="NFP_LYK_LysM1"/>
</dbReference>
<evidence type="ECO:0000313" key="13">
    <source>
        <dbReference type="EMBL" id="VFU56030.1"/>
    </source>
</evidence>
<sequence length="847" mass="94873">MRPRSNFVSSLLFFLSYSNILHHLQAQQAQPSTQGFTCTANQSSFPCQTYAFYRASAPNFVDLASIGDLFSVSRLMISKPSNISSPTSPLVPDQPLFVPLSCSCSTINRTSISFANITYTIKSGNTFYIVSTEYFQNLTTYQSVELVNPTLIPEKLEIGVEVIFPIFCKCPNRTQLQNKVNYLVSYVFQPSDNLSSVASTFGVETQSIVDVNSNNIQPFDTIFVPVNQLPQLAQPTVAPSGAPSEAPSEKTERKGVINGLAVGLGIAGLLLVLVSGLWFYREVVLKKRRDVEKDEEKRRMQLNGGRKGLKDVDVNLMADVSDCLDKYRVFKIDELKEATDGFSENCLIEGSVFKGSINGEIYAIKKMKWNASEELKILQKVNHGNLVKLEGFCIESPRTNCYLVYEFVDNGSLHLWLHRNEREKLSWKTRLRIAIDVANGLQYIHEHTRPRVVHKDIKSSNILLDSSMRAKIANFGLAKSGCNAITMHIVGTQGYIAPEYLADGVVSTRMDVFSFGVVLLELISGKEAIDEEGKVLWAEAIGIMEGNVEERKVKRLTAWMDKDFLEESCSMESVMNTMAVATACLHRDPSKRPSMVDIVYALCKSDDLFFDISDDGSSNPQDDINNFTLKVDFYRKSFPCQTWWIKSPASGAWKCKAINQSTWYKFDTVVYTDIPENPHPKFLSLKPNSSSEDRQAKLTIGSIAMCCLLRRLNSAKSLIKIVQDLFPSWAGTFGTTNSPFACVSNSLNKPTPLQLDVSLPSFQDIKWSLSRLLYLFNMQLERNVATSFVVLLVACFSFVVIGGFLFFKIRLEGSCGKLKCIAWIKLWLMHLLLSEDLCAFPALRCTV</sequence>
<dbReference type="PROSITE" id="PS00108">
    <property type="entry name" value="PROTEIN_KINASE_ST"/>
    <property type="match status" value="1"/>
</dbReference>
<dbReference type="GO" id="GO:0005524">
    <property type="term" value="F:ATP binding"/>
    <property type="evidence" value="ECO:0007669"/>
    <property type="project" value="UniProtKB-KW"/>
</dbReference>
<dbReference type="FunFam" id="1.10.510.10:FF:000468">
    <property type="entry name" value="PTI1-like tyrosine-protein kinase 3"/>
    <property type="match status" value="1"/>
</dbReference>
<dbReference type="SMART" id="SM00257">
    <property type="entry name" value="LysM"/>
    <property type="match status" value="2"/>
</dbReference>
<evidence type="ECO:0000256" key="4">
    <source>
        <dbReference type="ARBA" id="ARBA00022729"/>
    </source>
</evidence>
<dbReference type="InterPro" id="IPR011009">
    <property type="entry name" value="Kinase-like_dom_sf"/>
</dbReference>
<feature type="transmembrane region" description="Helical" evidence="10">
    <location>
        <begin position="784"/>
        <end position="807"/>
    </location>
</feature>
<protein>
    <recommendedName>
        <fullName evidence="12">Protein kinase domain-containing protein</fullName>
    </recommendedName>
</protein>
<keyword evidence="2" id="KW-1003">Cell membrane</keyword>
<evidence type="ECO:0000256" key="2">
    <source>
        <dbReference type="ARBA" id="ARBA00022475"/>
    </source>
</evidence>
<dbReference type="GO" id="GO:0051707">
    <property type="term" value="P:response to other organism"/>
    <property type="evidence" value="ECO:0007669"/>
    <property type="project" value="UniProtKB-ARBA"/>
</dbReference>
<evidence type="ECO:0000256" key="11">
    <source>
        <dbReference type="SAM" id="SignalP"/>
    </source>
</evidence>
<evidence type="ECO:0000256" key="9">
    <source>
        <dbReference type="ARBA" id="ARBA00023157"/>
    </source>
</evidence>
<feature type="chain" id="PRO_5027098874" description="Protein kinase domain-containing protein" evidence="11">
    <location>
        <begin position="27"/>
        <end position="847"/>
    </location>
</feature>
<dbReference type="PANTHER" id="PTHR45927">
    <property type="entry name" value="LYSM-DOMAIN RECEPTOR-LIKE KINASE-RELATED"/>
    <property type="match status" value="1"/>
</dbReference>